<gene>
    <name evidence="1" type="ORF">MCOR_56459</name>
</gene>
<proteinExistence type="predicted"/>
<dbReference type="EMBL" id="CACVKT020010047">
    <property type="protein sequence ID" value="CAC5424565.1"/>
    <property type="molecule type" value="Genomic_DNA"/>
</dbReference>
<sequence length="203" mass="23293">MITTESRRNFNHSGVNIKNVKERIDLNMNSRDSWGNNNALNRQNVDRAPFFYFHLPNSVLLQTKKNYFQNAISNCKDSKTIWKYVKSLNPKKIHNNITHLEYKNSVIQNDFDIANTFNVHFTNIAEGIVDNKLCNNDEGPSFDVFNKFVKSKLQRGSEKFIIPEMSILDVKMYLKKLDKSKATGLDDVGPNILSMCSDVIAPA</sequence>
<dbReference type="AlphaFoldDB" id="A0A6J8EYJ2"/>
<keyword evidence="2" id="KW-1185">Reference proteome</keyword>
<dbReference type="OrthoDB" id="5989635at2759"/>
<evidence type="ECO:0008006" key="3">
    <source>
        <dbReference type="Google" id="ProtNLM"/>
    </source>
</evidence>
<dbReference type="Proteomes" id="UP000507470">
    <property type="component" value="Unassembled WGS sequence"/>
</dbReference>
<accession>A0A6J8EYJ2</accession>
<evidence type="ECO:0000313" key="1">
    <source>
        <dbReference type="EMBL" id="CAC5424565.1"/>
    </source>
</evidence>
<evidence type="ECO:0000313" key="2">
    <source>
        <dbReference type="Proteomes" id="UP000507470"/>
    </source>
</evidence>
<reference evidence="1 2" key="1">
    <citation type="submission" date="2020-06" db="EMBL/GenBank/DDBJ databases">
        <authorList>
            <person name="Li R."/>
            <person name="Bekaert M."/>
        </authorList>
    </citation>
    <scope>NUCLEOTIDE SEQUENCE [LARGE SCALE GENOMIC DNA]</scope>
    <source>
        <strain evidence="2">wild</strain>
    </source>
</reference>
<protein>
    <recommendedName>
        <fullName evidence="3">Reverse transcriptase domain-containing protein</fullName>
    </recommendedName>
</protein>
<name>A0A6J8EYJ2_MYTCO</name>
<organism evidence="1 2">
    <name type="scientific">Mytilus coruscus</name>
    <name type="common">Sea mussel</name>
    <dbReference type="NCBI Taxonomy" id="42192"/>
    <lineage>
        <taxon>Eukaryota</taxon>
        <taxon>Metazoa</taxon>
        <taxon>Spiralia</taxon>
        <taxon>Lophotrochozoa</taxon>
        <taxon>Mollusca</taxon>
        <taxon>Bivalvia</taxon>
        <taxon>Autobranchia</taxon>
        <taxon>Pteriomorphia</taxon>
        <taxon>Mytilida</taxon>
        <taxon>Mytiloidea</taxon>
        <taxon>Mytilidae</taxon>
        <taxon>Mytilinae</taxon>
        <taxon>Mytilus</taxon>
    </lineage>
</organism>